<evidence type="ECO:0000256" key="2">
    <source>
        <dbReference type="ARBA" id="ARBA00022448"/>
    </source>
</evidence>
<dbReference type="InterPro" id="IPR024167">
    <property type="entry name" value="Cytochrome_c4-like"/>
</dbReference>
<dbReference type="SUPFAM" id="SSF46626">
    <property type="entry name" value="Cytochrome c"/>
    <property type="match status" value="2"/>
</dbReference>
<feature type="binding site" description="axial binding residue" evidence="9">
    <location>
        <position position="39"/>
    </location>
    <ligand>
        <name>heme c</name>
        <dbReference type="ChEBI" id="CHEBI:61717"/>
        <label>1</label>
    </ligand>
    <ligandPart>
        <name>Fe</name>
        <dbReference type="ChEBI" id="CHEBI:18248"/>
    </ligandPart>
</feature>
<dbReference type="InterPro" id="IPR036909">
    <property type="entry name" value="Cyt_c-like_dom_sf"/>
</dbReference>
<comment type="PTM">
    <text evidence="8">Binds 2 heme c groups covalently per subunit.</text>
</comment>
<evidence type="ECO:0000256" key="3">
    <source>
        <dbReference type="ARBA" id="ARBA00022617"/>
    </source>
</evidence>
<protein>
    <submittedName>
        <fullName evidence="14">C-type cytochrome</fullName>
    </submittedName>
    <submittedName>
        <fullName evidence="12">Cytochrome c4</fullName>
    </submittedName>
</protein>
<dbReference type="GO" id="GO:0005506">
    <property type="term" value="F:iron ion binding"/>
    <property type="evidence" value="ECO:0007669"/>
    <property type="project" value="InterPro"/>
</dbReference>
<dbReference type="Proteomes" id="UP001159075">
    <property type="component" value="Unassembled WGS sequence"/>
</dbReference>
<evidence type="ECO:0000256" key="7">
    <source>
        <dbReference type="ARBA" id="ARBA00023004"/>
    </source>
</evidence>
<dbReference type="InterPro" id="IPR009056">
    <property type="entry name" value="Cyt_c-like_dom"/>
</dbReference>
<dbReference type="PIRSF" id="PIRSF000005">
    <property type="entry name" value="Cytochrome_c4"/>
    <property type="match status" value="1"/>
</dbReference>
<keyword evidence="7 9" id="KW-0408">Iron</keyword>
<evidence type="ECO:0000313" key="15">
    <source>
        <dbReference type="Proteomes" id="UP001159075"/>
    </source>
</evidence>
<feature type="binding site" description="covalent" evidence="8">
    <location>
        <position position="137"/>
    </location>
    <ligand>
        <name>heme c</name>
        <dbReference type="ChEBI" id="CHEBI:61717"/>
        <label>2</label>
    </ligand>
</feature>
<dbReference type="GO" id="GO:0009055">
    <property type="term" value="F:electron transfer activity"/>
    <property type="evidence" value="ECO:0007669"/>
    <property type="project" value="InterPro"/>
</dbReference>
<evidence type="ECO:0000259" key="11">
    <source>
        <dbReference type="PROSITE" id="PS51007"/>
    </source>
</evidence>
<dbReference type="Pfam" id="PF00034">
    <property type="entry name" value="Cytochrom_C"/>
    <property type="match status" value="2"/>
</dbReference>
<dbReference type="PROSITE" id="PS51007">
    <property type="entry name" value="CYTC"/>
    <property type="match status" value="2"/>
</dbReference>
<feature type="binding site" description="covalent" evidence="8">
    <location>
        <position position="35"/>
    </location>
    <ligand>
        <name>heme c</name>
        <dbReference type="ChEBI" id="CHEBI:61717"/>
        <label>1</label>
    </ligand>
</feature>
<feature type="binding site" description="axial binding residue" evidence="9">
    <location>
        <position position="141"/>
    </location>
    <ligand>
        <name>heme c</name>
        <dbReference type="ChEBI" id="CHEBI:61717"/>
        <label>2</label>
    </ligand>
    <ligandPart>
        <name>Fe</name>
        <dbReference type="ChEBI" id="CHEBI:18248"/>
    </ligandPart>
</feature>
<keyword evidence="5" id="KW-0574">Periplasm</keyword>
<feature type="chain" id="PRO_5011841533" evidence="10">
    <location>
        <begin position="22"/>
        <end position="207"/>
    </location>
</feature>
<feature type="domain" description="Cytochrome c" evidence="11">
    <location>
        <begin position="116"/>
        <end position="207"/>
    </location>
</feature>
<evidence type="ECO:0000256" key="1">
    <source>
        <dbReference type="ARBA" id="ARBA00004418"/>
    </source>
</evidence>
<dbReference type="OrthoDB" id="9773456at2"/>
<dbReference type="EMBL" id="JASGOQ010000001">
    <property type="protein sequence ID" value="MDV5392396.1"/>
    <property type="molecule type" value="Genomic_DNA"/>
</dbReference>
<organism evidence="14 16">
    <name type="scientific">Shewanella xiamenensis</name>
    <dbReference type="NCBI Taxonomy" id="332186"/>
    <lineage>
        <taxon>Bacteria</taxon>
        <taxon>Pseudomonadati</taxon>
        <taxon>Pseudomonadota</taxon>
        <taxon>Gammaproteobacteria</taxon>
        <taxon>Alteromonadales</taxon>
        <taxon>Shewanellaceae</taxon>
        <taxon>Shewanella</taxon>
    </lineage>
</organism>
<dbReference type="GO" id="GO:0042597">
    <property type="term" value="C:periplasmic space"/>
    <property type="evidence" value="ECO:0007669"/>
    <property type="project" value="UniProtKB-SubCell"/>
</dbReference>
<feature type="binding site" description="axial binding residue" evidence="9">
    <location>
        <position position="184"/>
    </location>
    <ligand>
        <name>heme c</name>
        <dbReference type="ChEBI" id="CHEBI:61717"/>
        <label>2</label>
    </ligand>
    <ligandPart>
        <name>Fe</name>
        <dbReference type="ChEBI" id="CHEBI:18248"/>
    </ligandPart>
</feature>
<dbReference type="AlphaFoldDB" id="A0A073KW83"/>
<feature type="binding site" description="covalent" evidence="8">
    <location>
        <position position="38"/>
    </location>
    <ligand>
        <name>heme c</name>
        <dbReference type="ChEBI" id="CHEBI:61717"/>
        <label>1</label>
    </ligand>
</feature>
<evidence type="ECO:0000313" key="13">
    <source>
        <dbReference type="EMBL" id="MDI5834072.1"/>
    </source>
</evidence>
<dbReference type="EMBL" id="SUNE01000014">
    <property type="protein sequence ID" value="MDG5901461.1"/>
    <property type="molecule type" value="Genomic_DNA"/>
</dbReference>
<evidence type="ECO:0000256" key="10">
    <source>
        <dbReference type="SAM" id="SignalP"/>
    </source>
</evidence>
<keyword evidence="4 9" id="KW-0479">Metal-binding</keyword>
<comment type="caution">
    <text evidence="14">The sequence shown here is derived from an EMBL/GenBank/DDBJ whole genome shotgun (WGS) entry which is preliminary data.</text>
</comment>
<feature type="signal peptide" evidence="10">
    <location>
        <begin position="1"/>
        <end position="21"/>
    </location>
</feature>
<evidence type="ECO:0000313" key="12">
    <source>
        <dbReference type="EMBL" id="MDG5901461.1"/>
    </source>
</evidence>
<evidence type="ECO:0000256" key="4">
    <source>
        <dbReference type="ARBA" id="ARBA00022723"/>
    </source>
</evidence>
<dbReference type="RefSeq" id="WP_037424071.1">
    <property type="nucleotide sequence ID" value="NZ_AP025014.1"/>
</dbReference>
<dbReference type="Proteomes" id="UP001152518">
    <property type="component" value="Unassembled WGS sequence"/>
</dbReference>
<reference evidence="14" key="4">
    <citation type="submission" date="2023-05" db="EMBL/GenBank/DDBJ databases">
        <title>Colonisation of extended spectrum b-lactamase- and carbapenemase-producing bacteria on hospital surfaces from low- and middle-income countries.</title>
        <authorList>
            <person name="Nieto-Rosado M."/>
            <person name="Sands K."/>
            <person name="Iregbu K."/>
            <person name="Zahra R."/>
            <person name="Mazarati J.B."/>
            <person name="Mehtar S."/>
            <person name="Barnards-Group B."/>
            <person name="Walsh T.R."/>
        </authorList>
    </citation>
    <scope>NUCLEOTIDE SEQUENCE</scope>
    <source>
        <strain evidence="14">PP-E493</strain>
    </source>
</reference>
<reference evidence="12" key="1">
    <citation type="journal article" date="2019" name="Int J Environ Res Public Health">
        <title>Characterization of Chromosome-Mediated BlaOXA-894 in Shewanella xiamenensis Isolated from Pig Wastewater.</title>
        <authorList>
            <person name="Zou H."/>
            <person name="Zhou Z."/>
            <person name="Xia H."/>
            <person name="Zhao Q."/>
            <person name="Li X."/>
        </authorList>
    </citation>
    <scope>NUCLEOTIDE SEQUENCE</scope>
    <source>
        <strain evidence="12">2015oxa</strain>
    </source>
</reference>
<evidence type="ECO:0000256" key="5">
    <source>
        <dbReference type="ARBA" id="ARBA00022764"/>
    </source>
</evidence>
<keyword evidence="2" id="KW-0813">Transport</keyword>
<gene>
    <name evidence="12" type="ORF">E2650_16525</name>
    <name evidence="13" type="ORF">ODY93_21015</name>
    <name evidence="14" type="ORF">QM089_19585</name>
</gene>
<proteinExistence type="predicted"/>
<feature type="binding site" description="covalent" evidence="8">
    <location>
        <position position="140"/>
    </location>
    <ligand>
        <name>heme c</name>
        <dbReference type="ChEBI" id="CHEBI:61717"/>
        <label>2</label>
    </ligand>
</feature>
<accession>A0A073KW83</accession>
<dbReference type="EMBL" id="JAOTLW010000033">
    <property type="protein sequence ID" value="MDI5834072.1"/>
    <property type="molecule type" value="Genomic_DNA"/>
</dbReference>
<keyword evidence="10" id="KW-0732">Signal</keyword>
<name>A0A073KW83_9GAMM</name>
<reference evidence="13 15" key="3">
    <citation type="submission" date="2022-09" db="EMBL/GenBank/DDBJ databases">
        <title>The outer-membrane cytochrome OmcA is essential for infection of Shewanella oneidensis by a zebrafish-associated bacteriophage.</title>
        <authorList>
            <person name="Grenfell A.W."/>
            <person name="Intile P."/>
            <person name="Mcfarlane J."/>
            <person name="Leung D."/>
            <person name="Abdalla K."/>
            <person name="Wold M."/>
            <person name="Kees E."/>
            <person name="Gralnick J."/>
        </authorList>
    </citation>
    <scope>NUCLEOTIDE SEQUENCE [LARGE SCALE GENOMIC DNA]</scope>
    <source>
        <strain evidence="13 15">NF-5</strain>
    </source>
</reference>
<keyword evidence="6" id="KW-0249">Electron transport</keyword>
<keyword evidence="15" id="KW-1185">Reference proteome</keyword>
<feature type="domain" description="Cytochrome c" evidence="11">
    <location>
        <begin position="23"/>
        <end position="108"/>
    </location>
</feature>
<dbReference type="PANTHER" id="PTHR33751">
    <property type="entry name" value="CBB3-TYPE CYTOCHROME C OXIDASE SUBUNIT FIXP"/>
    <property type="match status" value="1"/>
</dbReference>
<sequence length="207" mass="21874">MKKLALALSVVVAAISSPAIAEGNAEAGKTKIIVCSACHGMDGNSMIDMYPKLAGQHATYLQKQLHDFRSAAQSGGKDGRMDPIMSGMAMPLSDQDILDITAYFSTQAIQVAEVKDVPELGAKLYKGGDVSRGITACMACHGPDGKGAESAGFPALAGQHANYIKIQLTKFRDAGRHNDLNGMMQDVAKKLNDSDIDALSKYLASLK</sequence>
<dbReference type="Gene3D" id="1.10.760.10">
    <property type="entry name" value="Cytochrome c-like domain"/>
    <property type="match status" value="2"/>
</dbReference>
<dbReference type="InterPro" id="IPR050597">
    <property type="entry name" value="Cytochrome_c_Oxidase_Subunit"/>
</dbReference>
<dbReference type="GeneID" id="75186647"/>
<evidence type="ECO:0000256" key="8">
    <source>
        <dbReference type="PIRSR" id="PIRSR000005-1"/>
    </source>
</evidence>
<reference evidence="12" key="2">
    <citation type="submission" date="2019-04" db="EMBL/GenBank/DDBJ databases">
        <authorList>
            <person name="Zou H."/>
        </authorList>
    </citation>
    <scope>NUCLEOTIDE SEQUENCE</scope>
    <source>
        <strain evidence="12">2015oxa</strain>
    </source>
</reference>
<evidence type="ECO:0000256" key="9">
    <source>
        <dbReference type="PIRSR" id="PIRSR000005-2"/>
    </source>
</evidence>
<evidence type="ECO:0000313" key="14">
    <source>
        <dbReference type="EMBL" id="MDV5392396.1"/>
    </source>
</evidence>
<evidence type="ECO:0000313" key="16">
    <source>
        <dbReference type="Proteomes" id="UP001187859"/>
    </source>
</evidence>
<dbReference type="Proteomes" id="UP001187859">
    <property type="component" value="Unassembled WGS sequence"/>
</dbReference>
<dbReference type="GO" id="GO:0020037">
    <property type="term" value="F:heme binding"/>
    <property type="evidence" value="ECO:0007669"/>
    <property type="project" value="InterPro"/>
</dbReference>
<keyword evidence="3 8" id="KW-0349">Heme</keyword>
<dbReference type="PANTHER" id="PTHR33751:SF9">
    <property type="entry name" value="CYTOCHROME C4"/>
    <property type="match status" value="1"/>
</dbReference>
<comment type="subcellular location">
    <subcellularLocation>
        <location evidence="1">Periplasm</location>
    </subcellularLocation>
</comment>
<feature type="binding site" description="axial binding residue" evidence="9">
    <location>
        <position position="85"/>
    </location>
    <ligand>
        <name>heme c</name>
        <dbReference type="ChEBI" id="CHEBI:61717"/>
        <label>1</label>
    </ligand>
    <ligandPart>
        <name>Fe</name>
        <dbReference type="ChEBI" id="CHEBI:18248"/>
    </ligandPart>
</feature>
<evidence type="ECO:0000256" key="6">
    <source>
        <dbReference type="ARBA" id="ARBA00022982"/>
    </source>
</evidence>